<evidence type="ECO:0000259" key="5">
    <source>
        <dbReference type="Pfam" id="PF08100"/>
    </source>
</evidence>
<dbReference type="SUPFAM" id="SSF53335">
    <property type="entry name" value="S-adenosyl-L-methionine-dependent methyltransferases"/>
    <property type="match status" value="1"/>
</dbReference>
<dbReference type="PROSITE" id="PS51683">
    <property type="entry name" value="SAM_OMT_II"/>
    <property type="match status" value="1"/>
</dbReference>
<keyword evidence="1" id="KW-0489">Methyltransferase</keyword>
<dbReference type="InterPro" id="IPR001077">
    <property type="entry name" value="COMT_C"/>
</dbReference>
<dbReference type="InterPro" id="IPR036388">
    <property type="entry name" value="WH-like_DNA-bd_sf"/>
</dbReference>
<evidence type="ECO:0000313" key="7">
    <source>
        <dbReference type="Proteomes" id="UP001299970"/>
    </source>
</evidence>
<dbReference type="PANTHER" id="PTHR43712">
    <property type="entry name" value="PUTATIVE (AFU_ORTHOLOGUE AFUA_4G14580)-RELATED"/>
    <property type="match status" value="1"/>
</dbReference>
<gene>
    <name evidence="6" type="ORF">MMF94_15280</name>
</gene>
<name>A0ABS9TET6_9PSEU</name>
<dbReference type="InterPro" id="IPR016461">
    <property type="entry name" value="COMT-like"/>
</dbReference>
<organism evidence="6 7">
    <name type="scientific">Pseudonocardia alaniniphila</name>
    <dbReference type="NCBI Taxonomy" id="75291"/>
    <lineage>
        <taxon>Bacteria</taxon>
        <taxon>Bacillati</taxon>
        <taxon>Actinomycetota</taxon>
        <taxon>Actinomycetes</taxon>
        <taxon>Pseudonocardiales</taxon>
        <taxon>Pseudonocardiaceae</taxon>
        <taxon>Pseudonocardia</taxon>
    </lineage>
</organism>
<keyword evidence="2" id="KW-0808">Transferase</keyword>
<protein>
    <submittedName>
        <fullName evidence="6">Acetylserotonin O-methyltransferase</fullName>
    </submittedName>
</protein>
<feature type="domain" description="O-methyltransferase C-terminal" evidence="4">
    <location>
        <begin position="151"/>
        <end position="351"/>
    </location>
</feature>
<reference evidence="6 7" key="1">
    <citation type="submission" date="2022-03" db="EMBL/GenBank/DDBJ databases">
        <title>Pseudonocardia alaer sp. nov., a novel actinomycete isolated from reed forest soil.</title>
        <authorList>
            <person name="Wang L."/>
        </authorList>
    </citation>
    <scope>NUCLEOTIDE SEQUENCE [LARGE SCALE GENOMIC DNA]</scope>
    <source>
        <strain evidence="6 7">Y-16303</strain>
    </source>
</reference>
<evidence type="ECO:0000256" key="2">
    <source>
        <dbReference type="ARBA" id="ARBA00022679"/>
    </source>
</evidence>
<dbReference type="Pfam" id="PF00891">
    <property type="entry name" value="Methyltransf_2"/>
    <property type="match status" value="1"/>
</dbReference>
<evidence type="ECO:0000256" key="1">
    <source>
        <dbReference type="ARBA" id="ARBA00022603"/>
    </source>
</evidence>
<accession>A0ABS9TET6</accession>
<evidence type="ECO:0000313" key="6">
    <source>
        <dbReference type="EMBL" id="MCH6167049.1"/>
    </source>
</evidence>
<dbReference type="SUPFAM" id="SSF46785">
    <property type="entry name" value="Winged helix' DNA-binding domain"/>
    <property type="match status" value="1"/>
</dbReference>
<dbReference type="Gene3D" id="1.10.10.10">
    <property type="entry name" value="Winged helix-like DNA-binding domain superfamily/Winged helix DNA-binding domain"/>
    <property type="match status" value="1"/>
</dbReference>
<feature type="domain" description="O-methyltransferase dimerisation" evidence="5">
    <location>
        <begin position="55"/>
        <end position="128"/>
    </location>
</feature>
<keyword evidence="7" id="KW-1185">Reference proteome</keyword>
<dbReference type="InterPro" id="IPR012967">
    <property type="entry name" value="COMT_dimerisation"/>
</dbReference>
<dbReference type="InterPro" id="IPR029063">
    <property type="entry name" value="SAM-dependent_MTases_sf"/>
</dbReference>
<dbReference type="RefSeq" id="WP_241037198.1">
    <property type="nucleotide sequence ID" value="NZ_BAAAJF010000015.1"/>
</dbReference>
<dbReference type="InterPro" id="IPR036390">
    <property type="entry name" value="WH_DNA-bd_sf"/>
</dbReference>
<dbReference type="Gene3D" id="3.40.50.150">
    <property type="entry name" value="Vaccinia Virus protein VP39"/>
    <property type="match status" value="1"/>
</dbReference>
<dbReference type="Proteomes" id="UP001299970">
    <property type="component" value="Unassembled WGS sequence"/>
</dbReference>
<evidence type="ECO:0000256" key="3">
    <source>
        <dbReference type="ARBA" id="ARBA00022691"/>
    </source>
</evidence>
<evidence type="ECO:0000259" key="4">
    <source>
        <dbReference type="Pfam" id="PF00891"/>
    </source>
</evidence>
<keyword evidence="3" id="KW-0949">S-adenosyl-L-methionine</keyword>
<dbReference type="EMBL" id="JAKXMK010000012">
    <property type="protein sequence ID" value="MCH6167049.1"/>
    <property type="molecule type" value="Genomic_DNA"/>
</dbReference>
<sequence length="375" mass="40276">MIRIVEEAIPENLRSDGRTFEGGSSTFARLEDEQSGKGGRMQEETDVPRDRLELLADGYLATQLLYVGVDLKLAERLADGPRTAESLATEIGVDAGKLRRVMRGLASFGVFDEPGDGSFGLTATGTLLREGVPGSARAKIFARGELYYGAFGKLREGVRGERSAFELVHGTDVWDYLTARPELTTAFQAHMTDRSTREAAAVVASYDFGRLSTLVDVGGGRGVLLAALLATNPGLSGVLFDRPDVVADALPSLPEGTGIVGGDFFAEVPAGADVYVMSKVIHDWGDEEATRILGTVRRAMRPDSTLLLVESVLPARAVECPATVRLDLLMLAMVTGRERTEAEFAELLVTARLRLQRAIAIDDSLGQHILEAVPA</sequence>
<dbReference type="PANTHER" id="PTHR43712:SF2">
    <property type="entry name" value="O-METHYLTRANSFERASE CICE"/>
    <property type="match status" value="1"/>
</dbReference>
<proteinExistence type="predicted"/>
<comment type="caution">
    <text evidence="6">The sequence shown here is derived from an EMBL/GenBank/DDBJ whole genome shotgun (WGS) entry which is preliminary data.</text>
</comment>
<dbReference type="Pfam" id="PF08100">
    <property type="entry name" value="Dimerisation"/>
    <property type="match status" value="1"/>
</dbReference>
<dbReference type="Gene3D" id="1.10.287.1350">
    <property type="match status" value="1"/>
</dbReference>